<dbReference type="PANTHER" id="PTHR42693:SF42">
    <property type="entry name" value="ARYLSULFATASE G"/>
    <property type="match status" value="1"/>
</dbReference>
<evidence type="ECO:0000256" key="6">
    <source>
        <dbReference type="ARBA" id="ARBA00022837"/>
    </source>
</evidence>
<evidence type="ECO:0000313" key="9">
    <source>
        <dbReference type="EMBL" id="GLD57560.1"/>
    </source>
</evidence>
<dbReference type="GO" id="GO:0004065">
    <property type="term" value="F:arylsulfatase activity"/>
    <property type="evidence" value="ECO:0007669"/>
    <property type="project" value="TreeGrafter"/>
</dbReference>
<evidence type="ECO:0000256" key="5">
    <source>
        <dbReference type="ARBA" id="ARBA00022801"/>
    </source>
</evidence>
<reference evidence="9" key="1">
    <citation type="submission" date="2022-08" db="EMBL/GenBank/DDBJ databases">
        <title>Genome sequencing of akame (Lates japonicus).</title>
        <authorList>
            <person name="Hashiguchi Y."/>
            <person name="Takahashi H."/>
        </authorList>
    </citation>
    <scope>NUCLEOTIDE SEQUENCE</scope>
    <source>
        <strain evidence="9">Kochi</strain>
    </source>
</reference>
<keyword evidence="6" id="KW-0106">Calcium</keyword>
<comment type="cofactor">
    <cofactor evidence="1">
        <name>Ca(2+)</name>
        <dbReference type="ChEBI" id="CHEBI:29108"/>
    </cofactor>
</comment>
<gene>
    <name evidence="9" type="ORF">AKAME5_000977200</name>
</gene>
<keyword evidence="10" id="KW-1185">Reference proteome</keyword>
<name>A0AAD3MQ58_LATJO</name>
<feature type="domain" description="Sulfatase N-terminal" evidence="8">
    <location>
        <begin position="37"/>
        <end position="146"/>
    </location>
</feature>
<evidence type="ECO:0000313" key="10">
    <source>
        <dbReference type="Proteomes" id="UP001279410"/>
    </source>
</evidence>
<dbReference type="AlphaFoldDB" id="A0AAD3MQ58"/>
<comment type="caution">
    <text evidence="9">The sequence shown here is derived from an EMBL/GenBank/DDBJ whole genome shotgun (WGS) entry which is preliminary data.</text>
</comment>
<dbReference type="SUPFAM" id="SSF53649">
    <property type="entry name" value="Alkaline phosphatase-like"/>
    <property type="match status" value="1"/>
</dbReference>
<dbReference type="PROSITE" id="PS00149">
    <property type="entry name" value="SULFATASE_2"/>
    <property type="match status" value="1"/>
</dbReference>
<dbReference type="EMBL" id="BRZM01000030">
    <property type="protein sequence ID" value="GLD57560.1"/>
    <property type="molecule type" value="Genomic_DNA"/>
</dbReference>
<accession>A0AAD3MQ58</accession>
<keyword evidence="4 7" id="KW-0732">Signal</keyword>
<feature type="chain" id="PRO_5042004983" evidence="7">
    <location>
        <begin position="25"/>
        <end position="161"/>
    </location>
</feature>
<sequence>MAGALSQFLLTGMLLCGLLLHALSQHGASNDSPSKRPNFIIILADDIGWGDLDANQPEVKANNTPHLNLMAEQGLRLTDFHSPASTCSPSRAAILTGRYGLRNGVTHNFAVRSVAGLSLSEVTFPQLLQKAGYYTAMIGKWHLGHNGPYGPINRVQSHGVS</sequence>
<evidence type="ECO:0000256" key="4">
    <source>
        <dbReference type="ARBA" id="ARBA00022729"/>
    </source>
</evidence>
<dbReference type="InterPro" id="IPR017850">
    <property type="entry name" value="Alkaline_phosphatase_core_sf"/>
</dbReference>
<comment type="similarity">
    <text evidence="2">Belongs to the sulfatase family.</text>
</comment>
<dbReference type="Pfam" id="PF00884">
    <property type="entry name" value="Sulfatase"/>
    <property type="match status" value="1"/>
</dbReference>
<dbReference type="InterPro" id="IPR000917">
    <property type="entry name" value="Sulfatase_N"/>
</dbReference>
<dbReference type="PANTHER" id="PTHR42693">
    <property type="entry name" value="ARYLSULFATASE FAMILY MEMBER"/>
    <property type="match status" value="1"/>
</dbReference>
<dbReference type="Proteomes" id="UP001279410">
    <property type="component" value="Unassembled WGS sequence"/>
</dbReference>
<dbReference type="PROSITE" id="PS00523">
    <property type="entry name" value="SULFATASE_1"/>
    <property type="match status" value="1"/>
</dbReference>
<protein>
    <submittedName>
        <fullName evidence="9">Arylsulfatase G isoform X1</fullName>
    </submittedName>
</protein>
<evidence type="ECO:0000259" key="8">
    <source>
        <dbReference type="Pfam" id="PF00884"/>
    </source>
</evidence>
<feature type="signal peptide" evidence="7">
    <location>
        <begin position="1"/>
        <end position="24"/>
    </location>
</feature>
<dbReference type="GO" id="GO:0046872">
    <property type="term" value="F:metal ion binding"/>
    <property type="evidence" value="ECO:0007669"/>
    <property type="project" value="UniProtKB-KW"/>
</dbReference>
<evidence type="ECO:0000256" key="1">
    <source>
        <dbReference type="ARBA" id="ARBA00001913"/>
    </source>
</evidence>
<dbReference type="Gene3D" id="3.40.720.10">
    <property type="entry name" value="Alkaline Phosphatase, subunit A"/>
    <property type="match status" value="1"/>
</dbReference>
<dbReference type="InterPro" id="IPR050738">
    <property type="entry name" value="Sulfatase"/>
</dbReference>
<keyword evidence="3" id="KW-0479">Metal-binding</keyword>
<keyword evidence="5" id="KW-0378">Hydrolase</keyword>
<evidence type="ECO:0000256" key="3">
    <source>
        <dbReference type="ARBA" id="ARBA00022723"/>
    </source>
</evidence>
<proteinExistence type="inferred from homology"/>
<dbReference type="InterPro" id="IPR024607">
    <property type="entry name" value="Sulfatase_CS"/>
</dbReference>
<evidence type="ECO:0000256" key="7">
    <source>
        <dbReference type="SAM" id="SignalP"/>
    </source>
</evidence>
<organism evidence="9 10">
    <name type="scientific">Lates japonicus</name>
    <name type="common">Japanese lates</name>
    <dbReference type="NCBI Taxonomy" id="270547"/>
    <lineage>
        <taxon>Eukaryota</taxon>
        <taxon>Metazoa</taxon>
        <taxon>Chordata</taxon>
        <taxon>Craniata</taxon>
        <taxon>Vertebrata</taxon>
        <taxon>Euteleostomi</taxon>
        <taxon>Actinopterygii</taxon>
        <taxon>Neopterygii</taxon>
        <taxon>Teleostei</taxon>
        <taxon>Neoteleostei</taxon>
        <taxon>Acanthomorphata</taxon>
        <taxon>Carangaria</taxon>
        <taxon>Carangaria incertae sedis</taxon>
        <taxon>Centropomidae</taxon>
        <taxon>Lates</taxon>
    </lineage>
</organism>
<evidence type="ECO:0000256" key="2">
    <source>
        <dbReference type="ARBA" id="ARBA00008779"/>
    </source>
</evidence>